<feature type="compositionally biased region" description="Polar residues" evidence="7">
    <location>
        <begin position="1889"/>
        <end position="1907"/>
    </location>
</feature>
<feature type="coiled-coil region" evidence="6">
    <location>
        <begin position="1078"/>
        <end position="1160"/>
    </location>
</feature>
<feature type="region of interest" description="Disordered" evidence="7">
    <location>
        <begin position="621"/>
        <end position="650"/>
    </location>
</feature>
<dbReference type="GO" id="GO:0017056">
    <property type="term" value="F:structural constituent of nuclear pore"/>
    <property type="evidence" value="ECO:0007669"/>
    <property type="project" value="TreeGrafter"/>
</dbReference>
<feature type="domain" description="NUA/TPR/MLP1-2-like" evidence="10">
    <location>
        <begin position="467"/>
        <end position="564"/>
    </location>
</feature>
<feature type="compositionally biased region" description="Polar residues" evidence="7">
    <location>
        <begin position="1246"/>
        <end position="1262"/>
    </location>
</feature>
<evidence type="ECO:0000313" key="12">
    <source>
        <dbReference type="Proteomes" id="UP000261580"/>
    </source>
</evidence>
<dbReference type="PANTHER" id="PTHR18898">
    <property type="entry name" value="NUCLEOPROTEIN TPR-RELATED"/>
    <property type="match status" value="1"/>
</dbReference>
<feature type="compositionally biased region" description="Acidic residues" evidence="7">
    <location>
        <begin position="1700"/>
        <end position="1750"/>
    </location>
</feature>
<feature type="compositionally biased region" description="Polar residues" evidence="7">
    <location>
        <begin position="1584"/>
        <end position="1611"/>
    </location>
</feature>
<feature type="region of interest" description="Disordered" evidence="7">
    <location>
        <begin position="1997"/>
        <end position="2033"/>
    </location>
</feature>
<comment type="subcellular location">
    <subcellularLocation>
        <location evidence="1">Nucleus</location>
    </subcellularLocation>
</comment>
<feature type="coiled-coil region" evidence="6">
    <location>
        <begin position="984"/>
        <end position="1025"/>
    </location>
</feature>
<keyword evidence="4 6" id="KW-0175">Coiled coil</keyword>
<evidence type="ECO:0000256" key="7">
    <source>
        <dbReference type="SAM" id="MobiDB-lite"/>
    </source>
</evidence>
<feature type="coiled-coil region" evidence="6">
    <location>
        <begin position="671"/>
        <end position="906"/>
    </location>
</feature>
<organism evidence="11 12">
    <name type="scientific">Neolamprologus brichardi</name>
    <name type="common">Fairy cichlid</name>
    <name type="synonym">Lamprologus brichardi</name>
    <dbReference type="NCBI Taxonomy" id="32507"/>
    <lineage>
        <taxon>Eukaryota</taxon>
        <taxon>Metazoa</taxon>
        <taxon>Chordata</taxon>
        <taxon>Craniata</taxon>
        <taxon>Vertebrata</taxon>
        <taxon>Euteleostomi</taxon>
        <taxon>Actinopterygii</taxon>
        <taxon>Neopterygii</taxon>
        <taxon>Teleostei</taxon>
        <taxon>Neoteleostei</taxon>
        <taxon>Acanthomorphata</taxon>
        <taxon>Ovalentaria</taxon>
        <taxon>Cichlomorphae</taxon>
        <taxon>Cichliformes</taxon>
        <taxon>Cichlidae</taxon>
        <taxon>African cichlids</taxon>
        <taxon>Pseudocrenilabrinae</taxon>
        <taxon>Lamprologini</taxon>
        <taxon>Neolamprologus</taxon>
    </lineage>
</organism>
<accession>A0A3Q4N5I3</accession>
<feature type="domain" description="Nucleoprotein TPR/MLP1-2" evidence="8">
    <location>
        <begin position="928"/>
        <end position="1022"/>
    </location>
</feature>
<dbReference type="Ensembl" id="ENSNBRT00000028137.1">
    <property type="protein sequence ID" value="ENSNBRP00000027419.1"/>
    <property type="gene ID" value="ENSNBRG00000020863.1"/>
</dbReference>
<feature type="compositionally biased region" description="Low complexity" evidence="7">
    <location>
        <begin position="1948"/>
        <end position="1961"/>
    </location>
</feature>
<reference evidence="11" key="1">
    <citation type="submission" date="2025-08" db="UniProtKB">
        <authorList>
            <consortium name="Ensembl"/>
        </authorList>
    </citation>
    <scope>IDENTIFICATION</scope>
</reference>
<dbReference type="InterPro" id="IPR057577">
    <property type="entry name" value="Nucleoprot-TPR/MLP1_dom"/>
</dbReference>
<dbReference type="GO" id="GO:0005643">
    <property type="term" value="C:nuclear pore"/>
    <property type="evidence" value="ECO:0007669"/>
    <property type="project" value="TreeGrafter"/>
</dbReference>
<dbReference type="GO" id="GO:1901673">
    <property type="term" value="P:regulation of mitotic spindle assembly"/>
    <property type="evidence" value="ECO:0007669"/>
    <property type="project" value="TreeGrafter"/>
</dbReference>
<evidence type="ECO:0000259" key="10">
    <source>
        <dbReference type="Pfam" id="PF25785"/>
    </source>
</evidence>
<evidence type="ECO:0000256" key="4">
    <source>
        <dbReference type="ARBA" id="ARBA00023054"/>
    </source>
</evidence>
<sequence>MAALLQQELEASELAKLPKTIQSKLEKIVCDLRYEIDSLKAQHEQFRVDSEQQFFEKVKQLSQCQEDFLSHTQEHLKLKDEFNRLGENNIFRFSDRTRTDSTHDSTMLTFILSAEKRELVRTLERRSLEVENLNDDLRQLNDKLVEVNSSKMTLQMKMDDLEAAEVNIKYKEKRMEQEKELLNSQTAWLNEELKAKSEDLLSLSRQKGNEILELKCSLENKEDEMKKLQVQVTSLKTSNENLQKQNEEMISKLKEAKEQHANMEEKLRNELNTNIKLCNLYKGAAADSEAKSKELSQAVEELHKLLKDAGEANKAFEDKLQEMNGVTDKTVGELKDRIQGLEKELDNANELLSSSKLRGPVASTSILTEEQMTTMSPTAAAISKIKPGMKLTELYTAYVESQEQLQLERLENKRVNKYLDDIVQEVEAKAPILKRQSDEHERMQKSVASLSAKLEQAVKEVHRLQNEADEANKRSSVLDRDNQRFELQLADMAQQVRVLLIELEEARGNHVIHEEEVSSADVSSTSEVISQHLVTFRSVEELQKQNQRLLAALRDLSEAQEKEELEATGNKHRELEQSLEKAQAELESLREQRSQQIKMTESIVRQRDMYRVLLAQATGVNFPQQGTPSEEFSLTSTPRRSPAATPTAGTPTALVSMATESAEALEAKAALRQLQDVFSTYKKERAESEKTMTEQNEKLQEQLSELRSQNAKISTQLEFASKRYEMLQDNVEGYRKEIASLREKGQKMEAATQKLEQTVHTLNEDLKESKEKLAMAEGRAENLRKERDMLKLVESRLNQEKETIVSQQQSQNLLLTNLQAIQATLERSEVDTRQRLNSQLEKQEREISQLQKRLEQEVEQRHLLSRNQEIQLMDAKRQLEAQVALHQKTKEQLNAAESELNALRMQQGSIEGVNAETLTPNLLSLFKVKLAAEAQDKYEREMMLHAADVEALQAAKAQVLQAAELKHQLGEREQRISAELLEARVSWEEQEKILKEEMSKMESRYEELQRQNTLLHEQIQAMSSKMADNLQRAASESSLNISLTEEGKSQDQLLEILRFVRREKEISESRFEVAQGETLRYRLRVEHLERELKEVQDSLSAARERMQVTAKTLAQHDELMKKTETMSILLETNKSLREERDKMEQELQQTQAKVSLTDETQQSLTRSSRLKIINALKTSGAQNKNGLQKEIETKNHELQEKMRTIAQIKKIGRRYRTQYDELKVAHDKLVAEAAAGPSQEEEARQASVQELQSLRDSLSQAEARSADLEGQLENMNKTDARNAQEQSSRLQTELTRLRQELQDKASQEDALRQQMAEKEEKTRKAIVCAKQKINQLVGAKDQLQKENEELKQQREELEVRVSALKSQYEGRLSRQERELRELRGQQERQEQRDEPAEAGPSKTQEPQRSTEQRQISLKTTPAADRGRSREQRLILILVSVSASTSEPPTANIKPTPVVATASKQPVNPGNKPTPRASIRPMITPAPVPTPTPTATVMPTTQVETQEVMQPAEGPPVEHVTVYGSASGSVRSASPNVQTTLASPMLTVQQTQTQATAFVQPTQQQSMTHTEPANQEPPPVAIEATPSSQVERPSTSSSVFGTVSATPGTSAMSKRPREEEETASVVADTEATQEDTSRAPISKKLRIIQRVGPETEAFSTLEDGDEGSASQSLTMEQEVTLSQSETTQQLQQEVIVIVTDTESDEEQEEEEDEDEEQDYDDEDEEDEDEEEEDDEEDDDDGEMGEEGEDSNEGSGDCNEPYEGDDTEVRVAAAPAVTSVTSQHFFDEDDRMVPSAPTLVVPHRSDGFDQAIHSPQVAGVPRFRFGPSDDMPQTSSSSHSDLGQLASQGGLGMYDSPLFLATHEEESGGRSVPTTPLQVAAPVTVFSEVAQSDTEHASQSVPMVSTSTPGAAGAGEERDDVFLEPGAEVSVDPVVSQGDMEESSQASDKSSLPSTSQEPSSSSAGTLQPRDCAVPHLFCLSVAYSVGYVCFCFLDTSSAPPKQSRPGPSRQLQRWPDSRGGRMKRGGNSDVTRTL</sequence>
<feature type="coiled-coil region" evidence="6">
    <location>
        <begin position="211"/>
        <end position="358"/>
    </location>
</feature>
<dbReference type="InterPro" id="IPR057974">
    <property type="entry name" value="NUA/TPR/MLP1-2-like_dom"/>
</dbReference>
<name>A0A3Q4N5I3_NEOBR</name>
<keyword evidence="12" id="KW-1185">Reference proteome</keyword>
<feature type="region of interest" description="Disordered" evidence="7">
    <location>
        <begin position="1929"/>
        <end position="1966"/>
    </location>
</feature>
<evidence type="ECO:0000256" key="5">
    <source>
        <dbReference type="ARBA" id="ARBA00023242"/>
    </source>
</evidence>
<dbReference type="OMA" id="HAQQNYE"/>
<feature type="compositionally biased region" description="Polar residues" evidence="7">
    <location>
        <begin position="1401"/>
        <end position="1419"/>
    </location>
</feature>
<evidence type="ECO:0000256" key="1">
    <source>
        <dbReference type="ARBA" id="ARBA00004123"/>
    </source>
</evidence>
<dbReference type="Pfam" id="PF25481">
    <property type="entry name" value="Nucleoprot-TPR"/>
    <property type="match status" value="1"/>
</dbReference>
<evidence type="ECO:0000259" key="9">
    <source>
        <dbReference type="Pfam" id="PF25481"/>
    </source>
</evidence>
<evidence type="ECO:0000256" key="2">
    <source>
        <dbReference type="ARBA" id="ARBA00005274"/>
    </source>
</evidence>
<evidence type="ECO:0000259" key="8">
    <source>
        <dbReference type="Pfam" id="PF07926"/>
    </source>
</evidence>
<feature type="region of interest" description="Disordered" evidence="7">
    <location>
        <begin position="1889"/>
        <end position="1914"/>
    </location>
</feature>
<dbReference type="GeneTree" id="ENSGT00730000111014"/>
<feature type="region of interest" description="Disordered" evidence="7">
    <location>
        <begin position="1233"/>
        <end position="1289"/>
    </location>
</feature>
<dbReference type="GO" id="GO:0006406">
    <property type="term" value="P:mRNA export from nucleus"/>
    <property type="evidence" value="ECO:0007669"/>
    <property type="project" value="TreeGrafter"/>
</dbReference>
<feature type="region of interest" description="Disordered" evidence="7">
    <location>
        <begin position="1382"/>
        <end position="1428"/>
    </location>
</feature>
<dbReference type="PANTHER" id="PTHR18898:SF4">
    <property type="entry name" value="NUCLEOPROTEIN TPR"/>
    <property type="match status" value="1"/>
</dbReference>
<feature type="region of interest" description="Disordered" evidence="7">
    <location>
        <begin position="1818"/>
        <end position="1874"/>
    </location>
</feature>
<keyword evidence="5" id="KW-0539">Nucleus</keyword>
<evidence type="ECO:0000313" key="11">
    <source>
        <dbReference type="Ensembl" id="ENSNBRP00000027419.1"/>
    </source>
</evidence>
<dbReference type="STRING" id="32507.ENSNBRP00000027419"/>
<protein>
    <recommendedName>
        <fullName evidence="3">Nucleoprotein TPR</fullName>
    </recommendedName>
</protein>
<dbReference type="Pfam" id="PF07926">
    <property type="entry name" value="TPR_MLP1_2"/>
    <property type="match status" value="1"/>
</dbReference>
<feature type="coiled-coil region" evidence="6">
    <location>
        <begin position="539"/>
        <end position="599"/>
    </location>
</feature>
<feature type="coiled-coil region" evidence="6">
    <location>
        <begin position="433"/>
        <end position="509"/>
    </location>
</feature>
<feature type="compositionally biased region" description="Polar residues" evidence="7">
    <location>
        <begin position="621"/>
        <end position="634"/>
    </location>
</feature>
<dbReference type="InterPro" id="IPR012929">
    <property type="entry name" value="Nucleoprot-TPR/MLP1-2_dom"/>
</dbReference>
<feature type="domain" description="Nucleoprotein TPR/MPL1" evidence="9">
    <location>
        <begin position="163"/>
        <end position="244"/>
    </location>
</feature>
<dbReference type="Proteomes" id="UP000261580">
    <property type="component" value="Unassembled WGS sequence"/>
</dbReference>
<evidence type="ECO:0000256" key="6">
    <source>
        <dbReference type="SAM" id="Coils"/>
    </source>
</evidence>
<proteinExistence type="inferred from homology"/>
<comment type="similarity">
    <text evidence="2">Belongs to the TPR family.</text>
</comment>
<feature type="compositionally biased region" description="Polar residues" evidence="7">
    <location>
        <begin position="1829"/>
        <end position="1845"/>
    </location>
</feature>
<feature type="region of interest" description="Disordered" evidence="7">
    <location>
        <begin position="1559"/>
        <end position="1773"/>
    </location>
</feature>
<feature type="region of interest" description="Disordered" evidence="7">
    <location>
        <begin position="1460"/>
        <end position="1493"/>
    </location>
</feature>
<feature type="compositionally biased region" description="Basic and acidic residues" evidence="7">
    <location>
        <begin position="1382"/>
        <end position="1395"/>
    </location>
</feature>
<dbReference type="Pfam" id="PF25785">
    <property type="entry name" value="TPR"/>
    <property type="match status" value="1"/>
</dbReference>
<evidence type="ECO:0000256" key="3">
    <source>
        <dbReference type="ARBA" id="ARBA00019789"/>
    </source>
</evidence>
<dbReference type="GO" id="GO:0006606">
    <property type="term" value="P:protein import into nucleus"/>
    <property type="evidence" value="ECO:0007669"/>
    <property type="project" value="InterPro"/>
</dbReference>
<reference evidence="11" key="2">
    <citation type="submission" date="2025-09" db="UniProtKB">
        <authorList>
            <consortium name="Ensembl"/>
        </authorList>
    </citation>
    <scope>IDENTIFICATION</scope>
</reference>
<feature type="compositionally biased region" description="Low complexity" evidence="7">
    <location>
        <begin position="635"/>
        <end position="650"/>
    </location>
</feature>
<dbReference type="Bgee" id="ENSNBRG00000020863">
    <property type="expression patterns" value="Expressed in blood and 8 other cell types or tissues"/>
</dbReference>
<feature type="coiled-coil region" evidence="6">
    <location>
        <begin position="116"/>
        <end position="181"/>
    </location>
</feature>
<feature type="compositionally biased region" description="Low complexity" evidence="7">
    <location>
        <begin position="1675"/>
        <end position="1693"/>
    </location>
</feature>